<dbReference type="AlphaFoldDB" id="A0AA35SRS4"/>
<accession>A0AA35SRS4</accession>
<proteinExistence type="inferred from homology"/>
<evidence type="ECO:0000313" key="10">
    <source>
        <dbReference type="Proteomes" id="UP001174909"/>
    </source>
</evidence>
<dbReference type="SUPFAM" id="SSF75625">
    <property type="entry name" value="YebC-like"/>
    <property type="match status" value="1"/>
</dbReference>
<evidence type="ECO:0000313" key="9">
    <source>
        <dbReference type="EMBL" id="CAI8034484.1"/>
    </source>
</evidence>
<reference evidence="9" key="1">
    <citation type="submission" date="2023-03" db="EMBL/GenBank/DDBJ databases">
        <authorList>
            <person name="Steffen K."/>
            <person name="Cardenas P."/>
        </authorList>
    </citation>
    <scope>NUCLEOTIDE SEQUENCE</scope>
</reference>
<keyword evidence="5" id="KW-0238">DNA-binding</keyword>
<dbReference type="Gene3D" id="1.10.10.200">
    <property type="match status" value="1"/>
</dbReference>
<comment type="caution">
    <text evidence="9">The sequence shown here is derived from an EMBL/GenBank/DDBJ whole genome shotgun (WGS) entry which is preliminary data.</text>
</comment>
<dbReference type="FunFam" id="1.10.10.200:FF:000002">
    <property type="entry name" value="Probable transcriptional regulatory protein CLM62_37755"/>
    <property type="match status" value="1"/>
</dbReference>
<dbReference type="NCBIfam" id="TIGR01033">
    <property type="entry name" value="YebC/PmpR family DNA-binding transcriptional regulator"/>
    <property type="match status" value="1"/>
</dbReference>
<evidence type="ECO:0000256" key="3">
    <source>
        <dbReference type="ARBA" id="ARBA00022490"/>
    </source>
</evidence>
<evidence type="ECO:0000256" key="6">
    <source>
        <dbReference type="ARBA" id="ARBA00023163"/>
    </source>
</evidence>
<dbReference type="PANTHER" id="PTHR12532:SF6">
    <property type="entry name" value="TRANSCRIPTIONAL REGULATORY PROTEIN YEBC-RELATED"/>
    <property type="match status" value="1"/>
</dbReference>
<keyword evidence="10" id="KW-1185">Reference proteome</keyword>
<dbReference type="GO" id="GO:0005829">
    <property type="term" value="C:cytosol"/>
    <property type="evidence" value="ECO:0007669"/>
    <property type="project" value="TreeGrafter"/>
</dbReference>
<feature type="domain" description="TACO1/YebC-like second and third" evidence="7">
    <location>
        <begin position="82"/>
        <end position="237"/>
    </location>
</feature>
<comment type="subcellular location">
    <subcellularLocation>
        <location evidence="1">Mitochondrion</location>
    </subcellularLocation>
</comment>
<dbReference type="GO" id="GO:0003677">
    <property type="term" value="F:DNA binding"/>
    <property type="evidence" value="ECO:0007669"/>
    <property type="project" value="UniProtKB-KW"/>
</dbReference>
<protein>
    <submittedName>
        <fullName evidence="9">Probable transcriptional regulatory protein HRM2_04000</fullName>
    </submittedName>
</protein>
<evidence type="ECO:0000259" key="8">
    <source>
        <dbReference type="Pfam" id="PF20772"/>
    </source>
</evidence>
<comment type="similarity">
    <text evidence="2">Belongs to the TACO1 family.</text>
</comment>
<evidence type="ECO:0000259" key="7">
    <source>
        <dbReference type="Pfam" id="PF01709"/>
    </source>
</evidence>
<dbReference type="InterPro" id="IPR017856">
    <property type="entry name" value="Integrase-like_N"/>
</dbReference>
<dbReference type="InterPro" id="IPR026564">
    <property type="entry name" value="Transcrip_reg_TACO1-like_dom3"/>
</dbReference>
<dbReference type="PANTHER" id="PTHR12532">
    <property type="entry name" value="TRANSLATIONAL ACTIVATOR OF CYTOCHROME C OXIDASE 1"/>
    <property type="match status" value="1"/>
</dbReference>
<dbReference type="InterPro" id="IPR002876">
    <property type="entry name" value="Transcrip_reg_TACO1-like"/>
</dbReference>
<dbReference type="EMBL" id="CASHTH010002735">
    <property type="protein sequence ID" value="CAI8034484.1"/>
    <property type="molecule type" value="Genomic_DNA"/>
</dbReference>
<gene>
    <name evidence="9" type="ORF">GBAR_LOCUS19409</name>
</gene>
<dbReference type="NCBIfam" id="NF009044">
    <property type="entry name" value="PRK12378.1"/>
    <property type="match status" value="1"/>
</dbReference>
<evidence type="ECO:0000256" key="1">
    <source>
        <dbReference type="ARBA" id="ARBA00004173"/>
    </source>
</evidence>
<keyword evidence="3" id="KW-0963">Cytoplasm</keyword>
<dbReference type="Proteomes" id="UP001174909">
    <property type="component" value="Unassembled WGS sequence"/>
</dbReference>
<dbReference type="GO" id="GO:0005739">
    <property type="term" value="C:mitochondrion"/>
    <property type="evidence" value="ECO:0007669"/>
    <property type="project" value="UniProtKB-SubCell"/>
</dbReference>
<keyword evidence="6" id="KW-0804">Transcription</keyword>
<feature type="domain" description="TACO1/YebC-like N-terminal" evidence="8">
    <location>
        <begin position="5"/>
        <end position="76"/>
    </location>
</feature>
<sequence length="248" mass="27280">MSGHSKWSSIKHHKAAVDAKRGKLFSKLIKEITVAARAAGADTQVNPRLRSAVLAAKSKNVPNDNIEKAILRGTGELDGVDYEEILYEGYGPGGVAIMIDVLTDNRNRAIADVRHILTRHSGSMGERGCVSWLFDKRGWMIIEKGSIDEDELFMIALDSGAEDLTVQDEHLEIITSLENFEAVREAVEVSGATILEAELTMLPQNTVKSEGKEAERMLRLMEALEDSDDVQKVYANFDIPDDILEAAA</sequence>
<dbReference type="NCBIfam" id="NF001030">
    <property type="entry name" value="PRK00110.1"/>
    <property type="match status" value="1"/>
</dbReference>
<dbReference type="Pfam" id="PF20772">
    <property type="entry name" value="TACO1_YebC_N"/>
    <property type="match status" value="1"/>
</dbReference>
<name>A0AA35SRS4_GEOBA</name>
<dbReference type="InterPro" id="IPR029072">
    <property type="entry name" value="YebC-like"/>
</dbReference>
<dbReference type="FunFam" id="3.30.70.980:FF:000002">
    <property type="entry name" value="Probable transcriptional regulatory protein YebC"/>
    <property type="match status" value="1"/>
</dbReference>
<dbReference type="InterPro" id="IPR048300">
    <property type="entry name" value="TACO1_YebC-like_2nd/3rd_dom"/>
</dbReference>
<evidence type="ECO:0000256" key="4">
    <source>
        <dbReference type="ARBA" id="ARBA00023015"/>
    </source>
</evidence>
<dbReference type="HAMAP" id="MF_00693">
    <property type="entry name" value="Transcrip_reg_TACO1"/>
    <property type="match status" value="1"/>
</dbReference>
<organism evidence="9 10">
    <name type="scientific">Geodia barretti</name>
    <name type="common">Barrett's horny sponge</name>
    <dbReference type="NCBI Taxonomy" id="519541"/>
    <lineage>
        <taxon>Eukaryota</taxon>
        <taxon>Metazoa</taxon>
        <taxon>Porifera</taxon>
        <taxon>Demospongiae</taxon>
        <taxon>Heteroscleromorpha</taxon>
        <taxon>Tetractinellida</taxon>
        <taxon>Astrophorina</taxon>
        <taxon>Geodiidae</taxon>
        <taxon>Geodia</taxon>
    </lineage>
</organism>
<keyword evidence="4" id="KW-0805">Transcription regulation</keyword>
<dbReference type="InterPro" id="IPR049083">
    <property type="entry name" value="TACO1_YebC_N"/>
</dbReference>
<evidence type="ECO:0000256" key="2">
    <source>
        <dbReference type="ARBA" id="ARBA00008724"/>
    </source>
</evidence>
<dbReference type="Pfam" id="PF01709">
    <property type="entry name" value="Transcrip_reg"/>
    <property type="match status" value="1"/>
</dbReference>
<dbReference type="Gene3D" id="3.30.70.980">
    <property type="match status" value="2"/>
</dbReference>
<evidence type="ECO:0000256" key="5">
    <source>
        <dbReference type="ARBA" id="ARBA00023125"/>
    </source>
</evidence>